<dbReference type="Proteomes" id="UP000277671">
    <property type="component" value="Unassembled WGS sequence"/>
</dbReference>
<gene>
    <name evidence="6" type="ORF">BDK92_0272</name>
</gene>
<accession>A0A495JBD5</accession>
<feature type="modified residue" description="4-aspartylphosphate" evidence="3">
    <location>
        <position position="54"/>
    </location>
</feature>
<dbReference type="InterPro" id="IPR016032">
    <property type="entry name" value="Sig_transdc_resp-reg_C-effctor"/>
</dbReference>
<keyword evidence="7" id="KW-1185">Reference proteome</keyword>
<protein>
    <submittedName>
        <fullName evidence="6">LuxR family two component transcriptional regulator</fullName>
    </submittedName>
</protein>
<dbReference type="InterPro" id="IPR000792">
    <property type="entry name" value="Tscrpt_reg_LuxR_C"/>
</dbReference>
<dbReference type="PRINTS" id="PR00038">
    <property type="entry name" value="HTHLUXR"/>
</dbReference>
<organism evidence="6 7">
    <name type="scientific">Micromonospora pisi</name>
    <dbReference type="NCBI Taxonomy" id="589240"/>
    <lineage>
        <taxon>Bacteria</taxon>
        <taxon>Bacillati</taxon>
        <taxon>Actinomycetota</taxon>
        <taxon>Actinomycetes</taxon>
        <taxon>Micromonosporales</taxon>
        <taxon>Micromonosporaceae</taxon>
        <taxon>Micromonospora</taxon>
    </lineage>
</organism>
<evidence type="ECO:0000313" key="7">
    <source>
        <dbReference type="Proteomes" id="UP000277671"/>
    </source>
</evidence>
<proteinExistence type="predicted"/>
<dbReference type="Pfam" id="PF00072">
    <property type="entry name" value="Response_reg"/>
    <property type="match status" value="1"/>
</dbReference>
<dbReference type="InterPro" id="IPR011006">
    <property type="entry name" value="CheY-like_superfamily"/>
</dbReference>
<dbReference type="GO" id="GO:0006355">
    <property type="term" value="P:regulation of DNA-templated transcription"/>
    <property type="evidence" value="ECO:0007669"/>
    <property type="project" value="InterPro"/>
</dbReference>
<dbReference type="GO" id="GO:0003677">
    <property type="term" value="F:DNA binding"/>
    <property type="evidence" value="ECO:0007669"/>
    <property type="project" value="UniProtKB-KW"/>
</dbReference>
<dbReference type="SUPFAM" id="SSF46894">
    <property type="entry name" value="C-terminal effector domain of the bipartite response regulators"/>
    <property type="match status" value="1"/>
</dbReference>
<dbReference type="SMART" id="SM00448">
    <property type="entry name" value="REC"/>
    <property type="match status" value="1"/>
</dbReference>
<keyword evidence="1 3" id="KW-0597">Phosphoprotein</keyword>
<dbReference type="InterPro" id="IPR001789">
    <property type="entry name" value="Sig_transdc_resp-reg_receiver"/>
</dbReference>
<dbReference type="EMBL" id="RBKT01000001">
    <property type="protein sequence ID" value="RKR86051.1"/>
    <property type="molecule type" value="Genomic_DNA"/>
</dbReference>
<dbReference type="PROSITE" id="PS50043">
    <property type="entry name" value="HTH_LUXR_2"/>
    <property type="match status" value="1"/>
</dbReference>
<dbReference type="Gene3D" id="3.40.50.2300">
    <property type="match status" value="1"/>
</dbReference>
<dbReference type="AlphaFoldDB" id="A0A495JBD5"/>
<evidence type="ECO:0000259" key="5">
    <source>
        <dbReference type="PROSITE" id="PS50110"/>
    </source>
</evidence>
<dbReference type="InterPro" id="IPR058245">
    <property type="entry name" value="NreC/VraR/RcsB-like_REC"/>
</dbReference>
<dbReference type="InterPro" id="IPR039420">
    <property type="entry name" value="WalR-like"/>
</dbReference>
<dbReference type="Pfam" id="PF00196">
    <property type="entry name" value="GerE"/>
    <property type="match status" value="1"/>
</dbReference>
<dbReference type="CDD" id="cd06170">
    <property type="entry name" value="LuxR_C_like"/>
    <property type="match status" value="1"/>
</dbReference>
<evidence type="ECO:0000256" key="3">
    <source>
        <dbReference type="PROSITE-ProRule" id="PRU00169"/>
    </source>
</evidence>
<name>A0A495JBD5_9ACTN</name>
<evidence type="ECO:0000259" key="4">
    <source>
        <dbReference type="PROSITE" id="PS50043"/>
    </source>
</evidence>
<evidence type="ECO:0000256" key="2">
    <source>
        <dbReference type="ARBA" id="ARBA00023125"/>
    </source>
</evidence>
<reference evidence="6 7" key="1">
    <citation type="submission" date="2018-10" db="EMBL/GenBank/DDBJ databases">
        <title>Sequencing the genomes of 1000 actinobacteria strains.</title>
        <authorList>
            <person name="Klenk H.-P."/>
        </authorList>
    </citation>
    <scope>NUCLEOTIDE SEQUENCE [LARGE SCALE GENOMIC DNA]</scope>
    <source>
        <strain evidence="6 7">DSM 45175</strain>
    </source>
</reference>
<feature type="domain" description="HTH luxR-type" evidence="4">
    <location>
        <begin position="134"/>
        <end position="199"/>
    </location>
</feature>
<dbReference type="PROSITE" id="PS50110">
    <property type="entry name" value="RESPONSE_REGULATORY"/>
    <property type="match status" value="1"/>
</dbReference>
<sequence length="201" mass="21911">MIRVLIVEEMGLLRGALRMMLASEDDLEVVADLAPGADIVSVVRRERPDVVLIDIELADVDPLAVLRQLGARARGSAVLALTGRRCPQTLQAALRAGVRGFVDKNLPPTELLRLVRLVAAGERVIDPATAVAALSPPVGPLTDREREVLRAAAEGLPLREIACRLYLAYGTVRNHLTVILRKTGARNRLEAVRRAQRDGWL</sequence>
<dbReference type="PANTHER" id="PTHR43214">
    <property type="entry name" value="TWO-COMPONENT RESPONSE REGULATOR"/>
    <property type="match status" value="1"/>
</dbReference>
<comment type="caution">
    <text evidence="6">The sequence shown here is derived from an EMBL/GenBank/DDBJ whole genome shotgun (WGS) entry which is preliminary data.</text>
</comment>
<feature type="domain" description="Response regulatory" evidence="5">
    <location>
        <begin position="3"/>
        <end position="119"/>
    </location>
</feature>
<dbReference type="PANTHER" id="PTHR43214:SF42">
    <property type="entry name" value="TRANSCRIPTIONAL REGULATORY PROTEIN DESR"/>
    <property type="match status" value="1"/>
</dbReference>
<dbReference type="SMART" id="SM00421">
    <property type="entry name" value="HTH_LUXR"/>
    <property type="match status" value="1"/>
</dbReference>
<evidence type="ECO:0000313" key="6">
    <source>
        <dbReference type="EMBL" id="RKR86051.1"/>
    </source>
</evidence>
<evidence type="ECO:0000256" key="1">
    <source>
        <dbReference type="ARBA" id="ARBA00022553"/>
    </source>
</evidence>
<dbReference type="CDD" id="cd17535">
    <property type="entry name" value="REC_NarL-like"/>
    <property type="match status" value="1"/>
</dbReference>
<keyword evidence="2" id="KW-0238">DNA-binding</keyword>
<dbReference type="GO" id="GO:0000160">
    <property type="term" value="P:phosphorelay signal transduction system"/>
    <property type="evidence" value="ECO:0007669"/>
    <property type="project" value="InterPro"/>
</dbReference>
<dbReference type="SUPFAM" id="SSF52172">
    <property type="entry name" value="CheY-like"/>
    <property type="match status" value="1"/>
</dbReference>
<dbReference type="RefSeq" id="WP_246016716.1">
    <property type="nucleotide sequence ID" value="NZ_RBKT01000001.1"/>
</dbReference>